<proteinExistence type="predicted"/>
<dbReference type="Proteomes" id="UP001165186">
    <property type="component" value="Unassembled WGS sequence"/>
</dbReference>
<accession>A0ACB5RZW1</accession>
<reference evidence="1" key="1">
    <citation type="submission" date="2024-09" db="EMBL/GenBank/DDBJ databases">
        <title>Draft Genome Sequences of Neofusicoccum parvum.</title>
        <authorList>
            <person name="Ashida A."/>
            <person name="Camagna M."/>
            <person name="Tanaka A."/>
            <person name="Takemoto D."/>
        </authorList>
    </citation>
    <scope>NUCLEOTIDE SEQUENCE</scope>
    <source>
        <strain evidence="1">PPO83</strain>
    </source>
</reference>
<name>A0ACB5RZW1_9PEZI</name>
<organism evidence="1 2">
    <name type="scientific">Neofusicoccum parvum</name>
    <dbReference type="NCBI Taxonomy" id="310453"/>
    <lineage>
        <taxon>Eukaryota</taxon>
        <taxon>Fungi</taxon>
        <taxon>Dikarya</taxon>
        <taxon>Ascomycota</taxon>
        <taxon>Pezizomycotina</taxon>
        <taxon>Dothideomycetes</taxon>
        <taxon>Dothideomycetes incertae sedis</taxon>
        <taxon>Botryosphaeriales</taxon>
        <taxon>Botryosphaeriaceae</taxon>
        <taxon>Neofusicoccum</taxon>
    </lineage>
</organism>
<protein>
    <submittedName>
        <fullName evidence="1">Cytochrome P450</fullName>
    </submittedName>
</protein>
<evidence type="ECO:0000313" key="1">
    <source>
        <dbReference type="EMBL" id="GME26057.1"/>
    </source>
</evidence>
<comment type="caution">
    <text evidence="1">The sequence shown here is derived from an EMBL/GenBank/DDBJ whole genome shotgun (WGS) entry which is preliminary data.</text>
</comment>
<sequence>MDPPHGAIDEGWPGCPAAILDRLPGLPSSGRPATLLALAAAAAASWCVYRALYNASLHPLARFPGPRAAALTGCWKAWVECVREASFCHELEGLHARYGAVVRVGPDELHFSAPQAYHDIYSNRNRWDKERSLYHSFGEDRSSFGFLTYREAKPRKDVLAKSFSPAAIARAEPLVAAKVADLCSAFAAPSAGPADLFYAFRCMTMDVITYLCFGASIAATTAPAFAAPILTAMDASTGVFVRFKHAAWYKALIMGCPPPLAVLLSPATEGLIQLQVLLRAQIRGLLRDPKTALDGLPHDMTVYHRLMDETAWRGGAKDVPGEGSLYEEAQALMFAGADTVGNALMVGSFHLLRQPGEYERLKEELRAAWPVVEGGPAPGARELERLPYLDAVIKEALRMSSGVVAGLLRVVPEEGATIAGTSVPGGTVVSCSSIFVHFNPDIFPDPHAFRPERWLENPDLDNWLVAFSRGPRMCLGINLAWAELRLCFAHVYRKFDVKLAESSPSELKFRDTFLPAFYGEHVKAYMTPVGA</sequence>
<gene>
    <name evidence="1" type="primary">g8304</name>
    <name evidence="1" type="ORF">NpPPO83_00008304</name>
</gene>
<evidence type="ECO:0000313" key="2">
    <source>
        <dbReference type="Proteomes" id="UP001165186"/>
    </source>
</evidence>
<dbReference type="EMBL" id="BSXG01000025">
    <property type="protein sequence ID" value="GME26057.1"/>
    <property type="molecule type" value="Genomic_DNA"/>
</dbReference>
<keyword evidence="2" id="KW-1185">Reference proteome</keyword>